<reference evidence="1" key="2">
    <citation type="submission" date="2023-05" db="EMBL/GenBank/DDBJ databases">
        <authorList>
            <person name="Fouks B."/>
        </authorList>
    </citation>
    <scope>NUCLEOTIDE SEQUENCE</scope>
    <source>
        <strain evidence="1">Stay&amp;Tobe</strain>
        <tissue evidence="1">Testes</tissue>
    </source>
</reference>
<dbReference type="InterPro" id="IPR020339">
    <property type="entry name" value="C20orf85-like"/>
</dbReference>
<organism evidence="1 2">
    <name type="scientific">Diploptera punctata</name>
    <name type="common">Pacific beetle cockroach</name>
    <dbReference type="NCBI Taxonomy" id="6984"/>
    <lineage>
        <taxon>Eukaryota</taxon>
        <taxon>Metazoa</taxon>
        <taxon>Ecdysozoa</taxon>
        <taxon>Arthropoda</taxon>
        <taxon>Hexapoda</taxon>
        <taxon>Insecta</taxon>
        <taxon>Pterygota</taxon>
        <taxon>Neoptera</taxon>
        <taxon>Polyneoptera</taxon>
        <taxon>Dictyoptera</taxon>
        <taxon>Blattodea</taxon>
        <taxon>Blaberoidea</taxon>
        <taxon>Blaberidae</taxon>
        <taxon>Diplopterinae</taxon>
        <taxon>Diploptera</taxon>
    </lineage>
</organism>
<sequence>MASKKILGESLWKTQVKKEKCAAREWETKYGYLRDEILKVSQDVKAVVEPYVSSQEHRIVVTLPPNEVPVPKQTSQMIGWRSSQQKLIYDKPADDGHHRRKPLDEFMCFCRVGYDCICPGNEGLHSLNQVDENNSNQLS</sequence>
<accession>A0AAD7ZF87</accession>
<dbReference type="Proteomes" id="UP001233999">
    <property type="component" value="Unassembled WGS sequence"/>
</dbReference>
<keyword evidence="2" id="KW-1185">Reference proteome</keyword>
<evidence type="ECO:0000313" key="2">
    <source>
        <dbReference type="Proteomes" id="UP001233999"/>
    </source>
</evidence>
<name>A0AAD7ZF87_DIPPU</name>
<evidence type="ECO:0000313" key="1">
    <source>
        <dbReference type="EMBL" id="KAJ9579634.1"/>
    </source>
</evidence>
<comment type="caution">
    <text evidence="1">The sequence shown here is derived from an EMBL/GenBank/DDBJ whole genome shotgun (WGS) entry which is preliminary data.</text>
</comment>
<dbReference type="EMBL" id="JASPKZ010008384">
    <property type="protein sequence ID" value="KAJ9579634.1"/>
    <property type="molecule type" value="Genomic_DNA"/>
</dbReference>
<dbReference type="AlphaFoldDB" id="A0AAD7ZF87"/>
<proteinExistence type="predicted"/>
<gene>
    <name evidence="1" type="ORF">L9F63_004713</name>
</gene>
<protein>
    <submittedName>
        <fullName evidence="1">Uncharacterized protein</fullName>
    </submittedName>
</protein>
<dbReference type="Pfam" id="PF14945">
    <property type="entry name" value="LLC1"/>
    <property type="match status" value="1"/>
</dbReference>
<reference evidence="1" key="1">
    <citation type="journal article" date="2023" name="IScience">
        <title>Live-bearing cockroach genome reveals convergent evolutionary mechanisms linked to viviparity in insects and beyond.</title>
        <authorList>
            <person name="Fouks B."/>
            <person name="Harrison M.C."/>
            <person name="Mikhailova A.A."/>
            <person name="Marchal E."/>
            <person name="English S."/>
            <person name="Carruthers M."/>
            <person name="Jennings E.C."/>
            <person name="Chiamaka E.L."/>
            <person name="Frigard R.A."/>
            <person name="Pippel M."/>
            <person name="Attardo G.M."/>
            <person name="Benoit J.B."/>
            <person name="Bornberg-Bauer E."/>
            <person name="Tobe S.S."/>
        </authorList>
    </citation>
    <scope>NUCLEOTIDE SEQUENCE</scope>
    <source>
        <strain evidence="1">Stay&amp;Tobe</strain>
    </source>
</reference>